<comment type="caution">
    <text evidence="10">The sequence shown here is derived from an EMBL/GenBank/DDBJ whole genome shotgun (WGS) entry which is preliminary data.</text>
</comment>
<feature type="domain" description="ABC3 transporter permease C-terminal" evidence="8">
    <location>
        <begin position="292"/>
        <end position="417"/>
    </location>
</feature>
<organism evidence="10 11">
    <name type="scientific">Candidatus Dojkabacteria bacterium</name>
    <dbReference type="NCBI Taxonomy" id="2099670"/>
    <lineage>
        <taxon>Bacteria</taxon>
        <taxon>Candidatus Dojkabacteria</taxon>
    </lineage>
</organism>
<name>A0A955L0T5_9BACT</name>
<keyword evidence="2" id="KW-1003">Cell membrane</keyword>
<dbReference type="Proteomes" id="UP000745577">
    <property type="component" value="Unassembled WGS sequence"/>
</dbReference>
<feature type="transmembrane region" description="Helical" evidence="7">
    <location>
        <begin position="21"/>
        <end position="40"/>
    </location>
</feature>
<proteinExistence type="inferred from homology"/>
<dbReference type="PANTHER" id="PTHR30572:SF4">
    <property type="entry name" value="ABC TRANSPORTER PERMEASE YTRF"/>
    <property type="match status" value="1"/>
</dbReference>
<dbReference type="GO" id="GO:0005886">
    <property type="term" value="C:plasma membrane"/>
    <property type="evidence" value="ECO:0007669"/>
    <property type="project" value="UniProtKB-SubCell"/>
</dbReference>
<comment type="subcellular location">
    <subcellularLocation>
        <location evidence="1">Cell membrane</location>
        <topology evidence="1">Multi-pass membrane protein</topology>
    </subcellularLocation>
</comment>
<dbReference type="PANTHER" id="PTHR30572">
    <property type="entry name" value="MEMBRANE COMPONENT OF TRANSPORTER-RELATED"/>
    <property type="match status" value="1"/>
</dbReference>
<dbReference type="InterPro" id="IPR050250">
    <property type="entry name" value="Macrolide_Exporter_MacB"/>
</dbReference>
<dbReference type="InterPro" id="IPR025857">
    <property type="entry name" value="MacB_PCD"/>
</dbReference>
<dbReference type="InterPro" id="IPR003838">
    <property type="entry name" value="ABC3_permease_C"/>
</dbReference>
<protein>
    <submittedName>
        <fullName evidence="10">ABC transporter permease</fullName>
    </submittedName>
</protein>
<dbReference type="Pfam" id="PF02687">
    <property type="entry name" value="FtsX"/>
    <property type="match status" value="1"/>
</dbReference>
<comment type="similarity">
    <text evidence="6">Belongs to the ABC-4 integral membrane protein family.</text>
</comment>
<keyword evidence="4 7" id="KW-1133">Transmembrane helix</keyword>
<dbReference type="AlphaFoldDB" id="A0A955L0T5"/>
<evidence type="ECO:0000256" key="7">
    <source>
        <dbReference type="SAM" id="Phobius"/>
    </source>
</evidence>
<dbReference type="EMBL" id="JAGQLL010000086">
    <property type="protein sequence ID" value="MCA9380554.1"/>
    <property type="molecule type" value="Genomic_DNA"/>
</dbReference>
<feature type="transmembrane region" description="Helical" evidence="7">
    <location>
        <begin position="282"/>
        <end position="315"/>
    </location>
</feature>
<evidence type="ECO:0000313" key="11">
    <source>
        <dbReference type="Proteomes" id="UP000745577"/>
    </source>
</evidence>
<evidence type="ECO:0000256" key="1">
    <source>
        <dbReference type="ARBA" id="ARBA00004651"/>
    </source>
</evidence>
<keyword evidence="5 7" id="KW-0472">Membrane</keyword>
<reference evidence="10" key="1">
    <citation type="submission" date="2020-04" db="EMBL/GenBank/DDBJ databases">
        <authorList>
            <person name="Zhang T."/>
        </authorList>
    </citation>
    <scope>NUCLEOTIDE SEQUENCE</scope>
    <source>
        <strain evidence="10">HKST-UBA15</strain>
    </source>
</reference>
<feature type="transmembrane region" description="Helical" evidence="7">
    <location>
        <begin position="388"/>
        <end position="410"/>
    </location>
</feature>
<evidence type="ECO:0000259" key="8">
    <source>
        <dbReference type="Pfam" id="PF02687"/>
    </source>
</evidence>
<reference evidence="10" key="2">
    <citation type="journal article" date="2021" name="Microbiome">
        <title>Successional dynamics and alternative stable states in a saline activated sludge microbial community over 9 years.</title>
        <authorList>
            <person name="Wang Y."/>
            <person name="Ye J."/>
            <person name="Ju F."/>
            <person name="Liu L."/>
            <person name="Boyd J.A."/>
            <person name="Deng Y."/>
            <person name="Parks D.H."/>
            <person name="Jiang X."/>
            <person name="Yin X."/>
            <person name="Woodcroft B.J."/>
            <person name="Tyson G.W."/>
            <person name="Hugenholtz P."/>
            <person name="Polz M.F."/>
            <person name="Zhang T."/>
        </authorList>
    </citation>
    <scope>NUCLEOTIDE SEQUENCE</scope>
    <source>
        <strain evidence="10">HKST-UBA15</strain>
    </source>
</reference>
<keyword evidence="3 7" id="KW-0812">Transmembrane</keyword>
<accession>A0A955L0T5</accession>
<gene>
    <name evidence="10" type="ORF">KC675_05235</name>
</gene>
<evidence type="ECO:0000256" key="4">
    <source>
        <dbReference type="ARBA" id="ARBA00022989"/>
    </source>
</evidence>
<feature type="domain" description="MacB-like periplasmic core" evidence="9">
    <location>
        <begin position="16"/>
        <end position="260"/>
    </location>
</feature>
<sequence>MITYSLNLVFRSKLRTFLTSLGITIAVILLSLIIFGMNGFKDVITGEFTSRFKPTEIVVSTTGFNFISPPSSDESEVKEPVRMTTEVIEEIRMLEGVKSIDPIVLVNGMQIKIKGETGVFSPSFIIGTDLAGDSSMFMGFEGDRNILNDGEAFVSEDIANFFNINNQDIIGKTVVFEASSGGLLGSQTKEQIGKSYEFEIIGVVDSGADRTDSVISIKEASEILAVTGGFDNGEEFLSLAGYDQLLLEANSEDDLESIKNFITDNYGLQTFSSEDVLEFLNLITAGITFVLIFFGLVSAFVASIGIINTMVMSIYEQTREIGINKAIGASNLQIMGIFLIQSGVIGLLGGILGMSIVFAVTTIADPFIVELLKEQGFNTEKYFTFDPITVIGIVIGCIVVGILAGIYPAIKAARLDPVKALRFE</sequence>
<evidence type="ECO:0000256" key="6">
    <source>
        <dbReference type="ARBA" id="ARBA00038076"/>
    </source>
</evidence>
<evidence type="ECO:0000256" key="5">
    <source>
        <dbReference type="ARBA" id="ARBA00023136"/>
    </source>
</evidence>
<evidence type="ECO:0000256" key="2">
    <source>
        <dbReference type="ARBA" id="ARBA00022475"/>
    </source>
</evidence>
<dbReference type="GO" id="GO:0022857">
    <property type="term" value="F:transmembrane transporter activity"/>
    <property type="evidence" value="ECO:0007669"/>
    <property type="project" value="TreeGrafter"/>
</dbReference>
<dbReference type="Pfam" id="PF12704">
    <property type="entry name" value="MacB_PCD"/>
    <property type="match status" value="1"/>
</dbReference>
<feature type="transmembrane region" description="Helical" evidence="7">
    <location>
        <begin position="336"/>
        <end position="368"/>
    </location>
</feature>
<evidence type="ECO:0000313" key="10">
    <source>
        <dbReference type="EMBL" id="MCA9380554.1"/>
    </source>
</evidence>
<evidence type="ECO:0000256" key="3">
    <source>
        <dbReference type="ARBA" id="ARBA00022692"/>
    </source>
</evidence>
<evidence type="ECO:0000259" key="9">
    <source>
        <dbReference type="Pfam" id="PF12704"/>
    </source>
</evidence>